<evidence type="ECO:0000313" key="3">
    <source>
        <dbReference type="WBParaSite" id="GPLIN_000484500"/>
    </source>
</evidence>
<feature type="region of interest" description="Disordered" evidence="1">
    <location>
        <begin position="26"/>
        <end position="60"/>
    </location>
</feature>
<sequence>MLWLIVLTIVLATIVLLYVFCLRTGQSSSPAPSAEKESAEGVQISTDANQSNPNVFKTNSNSSALWNSLISGYDVTQEKEN</sequence>
<protein>
    <submittedName>
        <fullName evidence="3">Uncharacterized protein</fullName>
    </submittedName>
</protein>
<reference evidence="2" key="1">
    <citation type="submission" date="2014-05" db="EMBL/GenBank/DDBJ databases">
        <title>The genome and life-stage specific transcriptomes of Globodera pallida elucidate key aspects of plant parasitism by a cyst nematode.</title>
        <authorList>
            <person name="Cotton J.A."/>
            <person name="Lilley C.J."/>
            <person name="Jones L.M."/>
            <person name="Kikuchi T."/>
            <person name="Reid A.J."/>
            <person name="Thorpe P."/>
            <person name="Tsai I.J."/>
            <person name="Beasley H."/>
            <person name="Blok V."/>
            <person name="Cock P.J.A."/>
            <person name="Van den Akker S.E."/>
            <person name="Holroyd N."/>
            <person name="Hunt M."/>
            <person name="Mantelin S."/>
            <person name="Naghra H."/>
            <person name="Pain A."/>
            <person name="Palomares-Rius J.E."/>
            <person name="Zarowiecki M."/>
            <person name="Berriman M."/>
            <person name="Jones J.T."/>
            <person name="Urwin P.E."/>
        </authorList>
    </citation>
    <scope>NUCLEOTIDE SEQUENCE [LARGE SCALE GENOMIC DNA]</scope>
    <source>
        <strain evidence="2">Lindley</strain>
    </source>
</reference>
<keyword evidence="2" id="KW-1185">Reference proteome</keyword>
<proteinExistence type="predicted"/>
<dbReference type="WBParaSite" id="GPLIN_000484500">
    <property type="protein sequence ID" value="GPLIN_000484500"/>
    <property type="gene ID" value="GPLIN_000484500"/>
</dbReference>
<dbReference type="Proteomes" id="UP000050741">
    <property type="component" value="Unassembled WGS sequence"/>
</dbReference>
<dbReference type="AlphaFoldDB" id="A0A183BW56"/>
<evidence type="ECO:0000256" key="1">
    <source>
        <dbReference type="SAM" id="MobiDB-lite"/>
    </source>
</evidence>
<reference evidence="3" key="2">
    <citation type="submission" date="2016-06" db="UniProtKB">
        <authorList>
            <consortium name="WormBaseParasite"/>
        </authorList>
    </citation>
    <scope>IDENTIFICATION</scope>
</reference>
<organism evidence="2 3">
    <name type="scientific">Globodera pallida</name>
    <name type="common">Potato cyst nematode worm</name>
    <name type="synonym">Heterodera pallida</name>
    <dbReference type="NCBI Taxonomy" id="36090"/>
    <lineage>
        <taxon>Eukaryota</taxon>
        <taxon>Metazoa</taxon>
        <taxon>Ecdysozoa</taxon>
        <taxon>Nematoda</taxon>
        <taxon>Chromadorea</taxon>
        <taxon>Rhabditida</taxon>
        <taxon>Tylenchina</taxon>
        <taxon>Tylenchomorpha</taxon>
        <taxon>Tylenchoidea</taxon>
        <taxon>Heteroderidae</taxon>
        <taxon>Heteroderinae</taxon>
        <taxon>Globodera</taxon>
    </lineage>
</organism>
<name>A0A183BW56_GLOPA</name>
<evidence type="ECO:0000313" key="2">
    <source>
        <dbReference type="Proteomes" id="UP000050741"/>
    </source>
</evidence>
<feature type="compositionally biased region" description="Polar residues" evidence="1">
    <location>
        <begin position="43"/>
        <end position="60"/>
    </location>
</feature>
<accession>A0A183BW56</accession>